<evidence type="ECO:0000313" key="11">
    <source>
        <dbReference type="Proteomes" id="UP000469011"/>
    </source>
</evidence>
<feature type="transmembrane region" description="Helical" evidence="9">
    <location>
        <begin position="85"/>
        <end position="103"/>
    </location>
</feature>
<comment type="subcellular location">
    <subcellularLocation>
        <location evidence="1 9">Cell membrane</location>
        <topology evidence="1 9">Multi-pass membrane protein</topology>
    </subcellularLocation>
</comment>
<comment type="caution">
    <text evidence="10">The sequence shown here is derived from an EMBL/GenBank/DDBJ whole genome shotgun (WGS) entry which is preliminary data.</text>
</comment>
<dbReference type="GO" id="GO:0048472">
    <property type="term" value="F:threonine-phosphate decarboxylase activity"/>
    <property type="evidence" value="ECO:0007669"/>
    <property type="project" value="InterPro"/>
</dbReference>
<feature type="transmembrane region" description="Helical" evidence="9">
    <location>
        <begin position="59"/>
        <end position="78"/>
    </location>
</feature>
<comment type="caution">
    <text evidence="9">Lacks conserved residue(s) required for the propagation of feature annotation.</text>
</comment>
<dbReference type="UniPathway" id="UPA00148"/>
<keyword evidence="11" id="KW-1185">Reference proteome</keyword>
<dbReference type="GO" id="GO:0005886">
    <property type="term" value="C:plasma membrane"/>
    <property type="evidence" value="ECO:0007669"/>
    <property type="project" value="UniProtKB-SubCell"/>
</dbReference>
<feature type="transmembrane region" description="Helical" evidence="9">
    <location>
        <begin position="327"/>
        <end position="344"/>
    </location>
</feature>
<comment type="similarity">
    <text evidence="3 9">Belongs to the CobD/CbiB family.</text>
</comment>
<sequence length="345" mass="36991">MIARLAILLAALVLDRLVGDPPWLWRAVKHPIAVIGEAIDALDKRLNRPDFTGETRRRAGFLTLGLLLLAALILGGFVSALCEAFGFLGMLVEAVFVAVFLAHKSLVDHVRAVGTALRQGGLAEGRRAVAMIVGRDPNQLDQPGIIRAAIESLAENASDGVVAPAFWYLAFGLPGLLAYKVVNTADSMIGHMDERYRDFGFASARLDDWMNFLPARGTALLFAMAAQLGRWGQTARGDAGGTAAGPRPTIRGTFSQVMTITRRDAKLHRSPNAGWPETAMAAALGLSLGGPRRYRDLIVDAPQLNPEGRRSADLDDLARAITLFERAMGIMLAVIVLALVVALPA</sequence>
<evidence type="ECO:0000256" key="5">
    <source>
        <dbReference type="ARBA" id="ARBA00022573"/>
    </source>
</evidence>
<dbReference type="InterPro" id="IPR004485">
    <property type="entry name" value="Cobalamin_biosynth_CobD/CbiB"/>
</dbReference>
<evidence type="ECO:0000256" key="6">
    <source>
        <dbReference type="ARBA" id="ARBA00022692"/>
    </source>
</evidence>
<evidence type="ECO:0000313" key="10">
    <source>
        <dbReference type="EMBL" id="NDW05793.1"/>
    </source>
</evidence>
<evidence type="ECO:0000256" key="8">
    <source>
        <dbReference type="ARBA" id="ARBA00023136"/>
    </source>
</evidence>
<dbReference type="HAMAP" id="MF_00024">
    <property type="entry name" value="CobD_CbiB"/>
    <property type="match status" value="1"/>
</dbReference>
<keyword evidence="8 9" id="KW-0472">Membrane</keyword>
<dbReference type="GO" id="GO:0015420">
    <property type="term" value="F:ABC-type vitamin B12 transporter activity"/>
    <property type="evidence" value="ECO:0007669"/>
    <property type="project" value="UniProtKB-UniRule"/>
</dbReference>
<gene>
    <name evidence="9" type="primary">cobD</name>
    <name evidence="10" type="ORF">GTK09_15315</name>
</gene>
<evidence type="ECO:0000256" key="9">
    <source>
        <dbReference type="HAMAP-Rule" id="MF_00024"/>
    </source>
</evidence>
<keyword evidence="4 9" id="KW-1003">Cell membrane</keyword>
<comment type="function">
    <text evidence="9">Converts cobyric acid to cobinamide by the addition of aminopropanol on the F carboxylic group.</text>
</comment>
<dbReference type="Pfam" id="PF03186">
    <property type="entry name" value="CobD_Cbib"/>
    <property type="match status" value="1"/>
</dbReference>
<dbReference type="PANTHER" id="PTHR34308">
    <property type="entry name" value="COBALAMIN BIOSYNTHESIS PROTEIN CBIB"/>
    <property type="match status" value="1"/>
</dbReference>
<reference evidence="10 11" key="1">
    <citation type="submission" date="2020-01" db="EMBL/GenBank/DDBJ databases">
        <title>Jiella pacifica sp. nov.</title>
        <authorList>
            <person name="Xue Z."/>
            <person name="Zhu S."/>
            <person name="Chen J."/>
            <person name="Yang J."/>
        </authorList>
    </citation>
    <scope>NUCLEOTIDE SEQUENCE [LARGE SCALE GENOMIC DNA]</scope>
    <source>
        <strain evidence="10 11">40Bstr34</strain>
    </source>
</reference>
<comment type="pathway">
    <text evidence="2 9">Cofactor biosynthesis; adenosylcobalamin biosynthesis.</text>
</comment>
<keyword evidence="6 9" id="KW-0812">Transmembrane</keyword>
<keyword evidence="5 9" id="KW-0169">Cobalamin biosynthesis</keyword>
<dbReference type="EMBL" id="JAAAMG010000012">
    <property type="protein sequence ID" value="NDW05793.1"/>
    <property type="molecule type" value="Genomic_DNA"/>
</dbReference>
<accession>A0A6N9T343</accession>
<dbReference type="RefSeq" id="WP_163464044.1">
    <property type="nucleotide sequence ID" value="NZ_JAAAMG010000012.1"/>
</dbReference>
<name>A0A6N9T343_9HYPH</name>
<evidence type="ECO:0000256" key="7">
    <source>
        <dbReference type="ARBA" id="ARBA00022989"/>
    </source>
</evidence>
<protein>
    <recommendedName>
        <fullName evidence="9">Cobalamin biosynthesis protein CobD</fullName>
    </recommendedName>
</protein>
<organism evidence="10 11">
    <name type="scientific">Jiella pacifica</name>
    <dbReference type="NCBI Taxonomy" id="2696469"/>
    <lineage>
        <taxon>Bacteria</taxon>
        <taxon>Pseudomonadati</taxon>
        <taxon>Pseudomonadota</taxon>
        <taxon>Alphaproteobacteria</taxon>
        <taxon>Hyphomicrobiales</taxon>
        <taxon>Aurantimonadaceae</taxon>
        <taxon>Jiella</taxon>
    </lineage>
</organism>
<evidence type="ECO:0000256" key="1">
    <source>
        <dbReference type="ARBA" id="ARBA00004651"/>
    </source>
</evidence>
<evidence type="ECO:0000256" key="2">
    <source>
        <dbReference type="ARBA" id="ARBA00004953"/>
    </source>
</evidence>
<evidence type="ECO:0000256" key="3">
    <source>
        <dbReference type="ARBA" id="ARBA00006263"/>
    </source>
</evidence>
<dbReference type="NCBIfam" id="TIGR00380">
    <property type="entry name" value="cobal_cbiB"/>
    <property type="match status" value="1"/>
</dbReference>
<dbReference type="GO" id="GO:0009236">
    <property type="term" value="P:cobalamin biosynthetic process"/>
    <property type="evidence" value="ECO:0007669"/>
    <property type="project" value="UniProtKB-UniRule"/>
</dbReference>
<dbReference type="Proteomes" id="UP000469011">
    <property type="component" value="Unassembled WGS sequence"/>
</dbReference>
<evidence type="ECO:0000256" key="4">
    <source>
        <dbReference type="ARBA" id="ARBA00022475"/>
    </source>
</evidence>
<keyword evidence="7 9" id="KW-1133">Transmembrane helix</keyword>
<dbReference type="AlphaFoldDB" id="A0A6N9T343"/>
<dbReference type="PANTHER" id="PTHR34308:SF1">
    <property type="entry name" value="COBALAMIN BIOSYNTHESIS PROTEIN CBIB"/>
    <property type="match status" value="1"/>
</dbReference>
<proteinExistence type="inferred from homology"/>